<dbReference type="EMBL" id="GBXM01054124">
    <property type="protein sequence ID" value="JAH54453.1"/>
    <property type="molecule type" value="Transcribed_RNA"/>
</dbReference>
<proteinExistence type="predicted"/>
<evidence type="ECO:0000313" key="1">
    <source>
        <dbReference type="EMBL" id="JAH54453.1"/>
    </source>
</evidence>
<dbReference type="AlphaFoldDB" id="A0A0E9TP03"/>
<sequence length="48" mass="5803">MMAREGETYINKMKLISWCFKDYNERVELSKDLFFYVSKITIRNAVYG</sequence>
<organism evidence="1">
    <name type="scientific">Anguilla anguilla</name>
    <name type="common">European freshwater eel</name>
    <name type="synonym">Muraena anguilla</name>
    <dbReference type="NCBI Taxonomy" id="7936"/>
    <lineage>
        <taxon>Eukaryota</taxon>
        <taxon>Metazoa</taxon>
        <taxon>Chordata</taxon>
        <taxon>Craniata</taxon>
        <taxon>Vertebrata</taxon>
        <taxon>Euteleostomi</taxon>
        <taxon>Actinopterygii</taxon>
        <taxon>Neopterygii</taxon>
        <taxon>Teleostei</taxon>
        <taxon>Anguilliformes</taxon>
        <taxon>Anguillidae</taxon>
        <taxon>Anguilla</taxon>
    </lineage>
</organism>
<accession>A0A0E9TP03</accession>
<reference evidence="1" key="1">
    <citation type="submission" date="2014-11" db="EMBL/GenBank/DDBJ databases">
        <authorList>
            <person name="Amaro Gonzalez C."/>
        </authorList>
    </citation>
    <scope>NUCLEOTIDE SEQUENCE</scope>
</reference>
<name>A0A0E9TP03_ANGAN</name>
<reference evidence="1" key="2">
    <citation type="journal article" date="2015" name="Fish Shellfish Immunol.">
        <title>Early steps in the European eel (Anguilla anguilla)-Vibrio vulnificus interaction in the gills: Role of the RtxA13 toxin.</title>
        <authorList>
            <person name="Callol A."/>
            <person name="Pajuelo D."/>
            <person name="Ebbesson L."/>
            <person name="Teles M."/>
            <person name="MacKenzie S."/>
            <person name="Amaro C."/>
        </authorList>
    </citation>
    <scope>NUCLEOTIDE SEQUENCE</scope>
</reference>
<protein>
    <submittedName>
        <fullName evidence="1">Uncharacterized protein</fullName>
    </submittedName>
</protein>